<reference evidence="1 2" key="1">
    <citation type="submission" date="2019-04" db="EMBL/GenBank/DDBJ databases">
        <authorList>
            <person name="Park S."/>
            <person name="Yoon J.-H."/>
        </authorList>
    </citation>
    <scope>NUCLEOTIDE SEQUENCE [LARGE SCALE GENOMIC DNA]</scope>
    <source>
        <strain evidence="1 2">HJM-18</strain>
    </source>
</reference>
<dbReference type="OrthoDB" id="145933at2"/>
<name>A0A4Z1CA57_9GAMM</name>
<dbReference type="SUPFAM" id="SSF52540">
    <property type="entry name" value="P-loop containing nucleoside triphosphate hydrolases"/>
    <property type="match status" value="1"/>
</dbReference>
<proteinExistence type="predicted"/>
<dbReference type="Gene3D" id="3.40.50.300">
    <property type="entry name" value="P-loop containing nucleotide triphosphate hydrolases"/>
    <property type="match status" value="1"/>
</dbReference>
<comment type="caution">
    <text evidence="1">The sequence shown here is derived from an EMBL/GenBank/DDBJ whole genome shotgun (WGS) entry which is preliminary data.</text>
</comment>
<evidence type="ECO:0000313" key="2">
    <source>
        <dbReference type="Proteomes" id="UP000298325"/>
    </source>
</evidence>
<dbReference type="Proteomes" id="UP000298325">
    <property type="component" value="Unassembled WGS sequence"/>
</dbReference>
<dbReference type="InterPro" id="IPR027417">
    <property type="entry name" value="P-loop_NTPase"/>
</dbReference>
<dbReference type="EMBL" id="SRPF01000002">
    <property type="protein sequence ID" value="TGN40406.1"/>
    <property type="molecule type" value="Genomic_DNA"/>
</dbReference>
<gene>
    <name evidence="1" type="ORF">E5Q11_09060</name>
</gene>
<accession>A0A4Z1CA57</accession>
<protein>
    <submittedName>
        <fullName evidence="1">DUF1611 domain-containing protein</fullName>
    </submittedName>
</protein>
<keyword evidence="2" id="KW-1185">Reference proteome</keyword>
<evidence type="ECO:0000313" key="1">
    <source>
        <dbReference type="EMBL" id="TGN40406.1"/>
    </source>
</evidence>
<organism evidence="1 2">
    <name type="scientific">Marinobacter confluentis</name>
    <dbReference type="NCBI Taxonomy" id="1697557"/>
    <lineage>
        <taxon>Bacteria</taxon>
        <taxon>Pseudomonadati</taxon>
        <taxon>Pseudomonadota</taxon>
        <taxon>Gammaproteobacteria</taxon>
        <taxon>Pseudomonadales</taxon>
        <taxon>Marinobacteraceae</taxon>
        <taxon>Marinobacter</taxon>
    </lineage>
</organism>
<dbReference type="AlphaFoldDB" id="A0A4Z1CA57"/>
<sequence>MSFEAIVNDPATQLAEAKWCFASRRVNRDHAVSLMTDFENTRHGDLILGRVMELGKHGGIQLAAGRRSELFVGDLVVLPCAARYAPDQFEGIAEIDPEGADMLAGGGCLGKVRARNERVKPPTRVLPIGRLTNSSGQAVNVADYALPDPERASRIPVIAVFGTAMNSGKTLATARLGYGLRQTGLRVATIKVTGTGSFGDFNEYEDTGVHYTADFTDAGLATTYLVPLPPIKRCIERLLADAERHECDVVVMEVADGLFQRESAALLADTEFHDRIGGMVFACGDAVAAAGGVQELRRLGYEPDVLTGMLSCSPMAVAEAQAATGIRVMTKGELSDPGEAMAILRKTTRPETKTAATS</sequence>
<dbReference type="RefSeq" id="WP_135803068.1">
    <property type="nucleotide sequence ID" value="NZ_SRPF01000002.1"/>
</dbReference>